<keyword evidence="6" id="KW-0539">Nucleus</keyword>
<feature type="domain" description="Zn(2)-C6 fungal-type" evidence="8">
    <location>
        <begin position="35"/>
        <end position="63"/>
    </location>
</feature>
<reference evidence="9 10" key="2">
    <citation type="journal article" date="2012" name="Eukaryot. Cell">
        <title>Genome update of Botrytis cinerea strains B05.10 and T4.</title>
        <authorList>
            <person name="Staats M."/>
            <person name="van Kan J.A."/>
        </authorList>
    </citation>
    <scope>NUCLEOTIDE SEQUENCE [LARGE SCALE GENOMIC DNA]</scope>
    <source>
        <strain evidence="9 10">B05.10</strain>
    </source>
</reference>
<proteinExistence type="predicted"/>
<dbReference type="Gene3D" id="4.10.240.10">
    <property type="entry name" value="Zn(2)-C6 fungal-type DNA-binding domain"/>
    <property type="match status" value="1"/>
</dbReference>
<accession>A0A384K4P9</accession>
<keyword evidence="2" id="KW-0862">Zinc</keyword>
<dbReference type="GO" id="GO:0000981">
    <property type="term" value="F:DNA-binding transcription factor activity, RNA polymerase II-specific"/>
    <property type="evidence" value="ECO:0007669"/>
    <property type="project" value="InterPro"/>
</dbReference>
<keyword evidence="10" id="KW-1185">Reference proteome</keyword>
<dbReference type="CDD" id="cd00067">
    <property type="entry name" value="GAL4"/>
    <property type="match status" value="1"/>
</dbReference>
<feature type="region of interest" description="Disordered" evidence="7">
    <location>
        <begin position="83"/>
        <end position="110"/>
    </location>
</feature>
<evidence type="ECO:0000313" key="9">
    <source>
        <dbReference type="EMBL" id="ATZ57742.1"/>
    </source>
</evidence>
<dbReference type="InterPro" id="IPR036864">
    <property type="entry name" value="Zn2-C6_fun-type_DNA-bd_sf"/>
</dbReference>
<keyword evidence="1" id="KW-0479">Metal-binding</keyword>
<keyword evidence="5" id="KW-0804">Transcription</keyword>
<gene>
    <name evidence="9" type="ORF">BCIN_15g02830</name>
</gene>
<dbReference type="AlphaFoldDB" id="A0A384K4P9"/>
<reference evidence="9 10" key="1">
    <citation type="journal article" date="2011" name="PLoS Genet.">
        <title>Genomic analysis of the necrotrophic fungal pathogens Sclerotinia sclerotiorum and Botrytis cinerea.</title>
        <authorList>
            <person name="Amselem J."/>
            <person name="Cuomo C.A."/>
            <person name="van Kan J.A."/>
            <person name="Viaud M."/>
            <person name="Benito E.P."/>
            <person name="Couloux A."/>
            <person name="Coutinho P.M."/>
            <person name="de Vries R.P."/>
            <person name="Dyer P.S."/>
            <person name="Fillinger S."/>
            <person name="Fournier E."/>
            <person name="Gout L."/>
            <person name="Hahn M."/>
            <person name="Kohn L."/>
            <person name="Lapalu N."/>
            <person name="Plummer K.M."/>
            <person name="Pradier J.M."/>
            <person name="Quevillon E."/>
            <person name="Sharon A."/>
            <person name="Simon A."/>
            <person name="ten Have A."/>
            <person name="Tudzynski B."/>
            <person name="Tudzynski P."/>
            <person name="Wincker P."/>
            <person name="Andrew M."/>
            <person name="Anthouard V."/>
            <person name="Beever R.E."/>
            <person name="Beffa R."/>
            <person name="Benoit I."/>
            <person name="Bouzid O."/>
            <person name="Brault B."/>
            <person name="Chen Z."/>
            <person name="Choquer M."/>
            <person name="Collemare J."/>
            <person name="Cotton P."/>
            <person name="Danchin E.G."/>
            <person name="Da Silva C."/>
            <person name="Gautier A."/>
            <person name="Giraud C."/>
            <person name="Giraud T."/>
            <person name="Gonzalez C."/>
            <person name="Grossetete S."/>
            <person name="Guldener U."/>
            <person name="Henrissat B."/>
            <person name="Howlett B.J."/>
            <person name="Kodira C."/>
            <person name="Kretschmer M."/>
            <person name="Lappartient A."/>
            <person name="Leroch M."/>
            <person name="Levis C."/>
            <person name="Mauceli E."/>
            <person name="Neuveglise C."/>
            <person name="Oeser B."/>
            <person name="Pearson M."/>
            <person name="Poulain J."/>
            <person name="Poussereau N."/>
            <person name="Quesneville H."/>
            <person name="Rascle C."/>
            <person name="Schumacher J."/>
            <person name="Segurens B."/>
            <person name="Sexton A."/>
            <person name="Silva E."/>
            <person name="Sirven C."/>
            <person name="Soanes D.M."/>
            <person name="Talbot N.J."/>
            <person name="Templeton M."/>
            <person name="Yandava C."/>
            <person name="Yarden O."/>
            <person name="Zeng Q."/>
            <person name="Rollins J.A."/>
            <person name="Lebrun M.H."/>
            <person name="Dickman M."/>
        </authorList>
    </citation>
    <scope>NUCLEOTIDE SEQUENCE [LARGE SCALE GENOMIC DNA]</scope>
    <source>
        <strain evidence="9 10">B05.10</strain>
    </source>
</reference>
<dbReference type="GO" id="GO:0008270">
    <property type="term" value="F:zinc ion binding"/>
    <property type="evidence" value="ECO:0007669"/>
    <property type="project" value="InterPro"/>
</dbReference>
<evidence type="ECO:0000256" key="2">
    <source>
        <dbReference type="ARBA" id="ARBA00022833"/>
    </source>
</evidence>
<evidence type="ECO:0000313" key="10">
    <source>
        <dbReference type="Proteomes" id="UP000001798"/>
    </source>
</evidence>
<dbReference type="SMART" id="SM00066">
    <property type="entry name" value="GAL4"/>
    <property type="match status" value="1"/>
</dbReference>
<dbReference type="PROSITE" id="PS00463">
    <property type="entry name" value="ZN2_CY6_FUNGAL_1"/>
    <property type="match status" value="1"/>
</dbReference>
<reference evidence="9 10" key="3">
    <citation type="journal article" date="2017" name="Mol. Plant Pathol.">
        <title>A gapless genome sequence of the fungus Botrytis cinerea.</title>
        <authorList>
            <person name="Van Kan J.A."/>
            <person name="Stassen J.H."/>
            <person name="Mosbach A."/>
            <person name="Van Der Lee T.A."/>
            <person name="Faino L."/>
            <person name="Farmer A.D."/>
            <person name="Papasotiriou D.G."/>
            <person name="Zhou S."/>
            <person name="Seidl M.F."/>
            <person name="Cottam E."/>
            <person name="Edel D."/>
            <person name="Hahn M."/>
            <person name="Schwartz D.C."/>
            <person name="Dietrich R.A."/>
            <person name="Widdison S."/>
            <person name="Scalliet G."/>
        </authorList>
    </citation>
    <scope>NUCLEOTIDE SEQUENCE [LARGE SCALE GENOMIC DNA]</scope>
    <source>
        <strain evidence="9 10">B05.10</strain>
    </source>
</reference>
<sequence>MPRGTSKSKSSGMATVPLKRKDKRTRAYFPKTRTGCWTCRKRRVKCDEKKPDCSRCEASGFKCDGYSVESFSQAHKRAIVVEKSQPKRKSSATHRAILPSKGLILPTSNS</sequence>
<dbReference type="InterPro" id="IPR001138">
    <property type="entry name" value="Zn2Cys6_DnaBD"/>
</dbReference>
<dbReference type="SUPFAM" id="SSF57701">
    <property type="entry name" value="Zn2/Cys6 DNA-binding domain"/>
    <property type="match status" value="1"/>
</dbReference>
<dbReference type="PANTHER" id="PTHR36206">
    <property type="entry name" value="ASPERCRYPTIN BIOSYNTHESIS CLUSTER-SPECIFIC TRANSCRIPTION REGULATOR ATNN-RELATED"/>
    <property type="match status" value="1"/>
</dbReference>
<dbReference type="Pfam" id="PF00172">
    <property type="entry name" value="Zn_clus"/>
    <property type="match status" value="1"/>
</dbReference>
<dbReference type="GO" id="GO:0003677">
    <property type="term" value="F:DNA binding"/>
    <property type="evidence" value="ECO:0007669"/>
    <property type="project" value="UniProtKB-KW"/>
</dbReference>
<dbReference type="PROSITE" id="PS50048">
    <property type="entry name" value="ZN2_CY6_FUNGAL_2"/>
    <property type="match status" value="1"/>
</dbReference>
<evidence type="ECO:0000256" key="6">
    <source>
        <dbReference type="ARBA" id="ARBA00023242"/>
    </source>
</evidence>
<keyword evidence="4" id="KW-0238">DNA-binding</keyword>
<evidence type="ECO:0000256" key="5">
    <source>
        <dbReference type="ARBA" id="ARBA00023163"/>
    </source>
</evidence>
<protein>
    <recommendedName>
        <fullName evidence="8">Zn(2)-C6 fungal-type domain-containing protein</fullName>
    </recommendedName>
</protein>
<dbReference type="InterPro" id="IPR052360">
    <property type="entry name" value="Transcr_Regulatory_Proteins"/>
</dbReference>
<feature type="region of interest" description="Disordered" evidence="7">
    <location>
        <begin position="1"/>
        <end position="23"/>
    </location>
</feature>
<feature type="compositionally biased region" description="Polar residues" evidence="7">
    <location>
        <begin position="1"/>
        <end position="13"/>
    </location>
</feature>
<evidence type="ECO:0000256" key="1">
    <source>
        <dbReference type="ARBA" id="ARBA00022723"/>
    </source>
</evidence>
<dbReference type="PANTHER" id="PTHR36206:SF4">
    <property type="entry name" value="HYPOTHETICAL CONSERVED PROTEIN (EUROFUNG)-RELATED"/>
    <property type="match status" value="1"/>
</dbReference>
<organism evidence="9 10">
    <name type="scientific">Botryotinia fuckeliana (strain B05.10)</name>
    <name type="common">Noble rot fungus</name>
    <name type="synonym">Botrytis cinerea</name>
    <dbReference type="NCBI Taxonomy" id="332648"/>
    <lineage>
        <taxon>Eukaryota</taxon>
        <taxon>Fungi</taxon>
        <taxon>Dikarya</taxon>
        <taxon>Ascomycota</taxon>
        <taxon>Pezizomycotina</taxon>
        <taxon>Leotiomycetes</taxon>
        <taxon>Helotiales</taxon>
        <taxon>Sclerotiniaceae</taxon>
        <taxon>Botrytis</taxon>
    </lineage>
</organism>
<name>A0A384K4P9_BOTFB</name>
<dbReference type="RefSeq" id="XP_024553329.1">
    <property type="nucleotide sequence ID" value="XM_024697513.1"/>
</dbReference>
<dbReference type="EMBL" id="CP009819">
    <property type="protein sequence ID" value="ATZ57742.1"/>
    <property type="molecule type" value="Genomic_DNA"/>
</dbReference>
<evidence type="ECO:0000259" key="8">
    <source>
        <dbReference type="PROSITE" id="PS50048"/>
    </source>
</evidence>
<evidence type="ECO:0000256" key="3">
    <source>
        <dbReference type="ARBA" id="ARBA00023015"/>
    </source>
</evidence>
<keyword evidence="3" id="KW-0805">Transcription regulation</keyword>
<dbReference type="Proteomes" id="UP000001798">
    <property type="component" value="Chromosome 15"/>
</dbReference>
<dbReference type="OrthoDB" id="3598904at2759"/>
<evidence type="ECO:0000256" key="4">
    <source>
        <dbReference type="ARBA" id="ARBA00023125"/>
    </source>
</evidence>
<evidence type="ECO:0000256" key="7">
    <source>
        <dbReference type="SAM" id="MobiDB-lite"/>
    </source>
</evidence>
<dbReference type="VEuPathDB" id="FungiDB:Bcin15g02830"/>
<dbReference type="GeneID" id="5438839"/>